<keyword evidence="2" id="KW-1185">Reference proteome</keyword>
<proteinExistence type="predicted"/>
<gene>
    <name evidence="1" type="ORF">ACFQ4B_05635</name>
</gene>
<organism evidence="1 2">
    <name type="scientific">Paenibacillus vulneris</name>
    <dbReference type="NCBI Taxonomy" id="1133364"/>
    <lineage>
        <taxon>Bacteria</taxon>
        <taxon>Bacillati</taxon>
        <taxon>Bacillota</taxon>
        <taxon>Bacilli</taxon>
        <taxon>Bacillales</taxon>
        <taxon>Paenibacillaceae</taxon>
        <taxon>Paenibacillus</taxon>
    </lineage>
</organism>
<evidence type="ECO:0000313" key="2">
    <source>
        <dbReference type="Proteomes" id="UP001597180"/>
    </source>
</evidence>
<dbReference type="Proteomes" id="UP001597180">
    <property type="component" value="Unassembled WGS sequence"/>
</dbReference>
<name>A0ABW3UG91_9BACL</name>
<sequence>MFTFMLYINFLWKDAHTRAGVSLIKSISVPIIYNGNIIGETRASVERLDNGTYRVIIGVCADVIVHGNQRRGKGATKYKDDIMKAVELYKNLVQ</sequence>
<accession>A0ABW3UG91</accession>
<evidence type="ECO:0000313" key="1">
    <source>
        <dbReference type="EMBL" id="MFD1219590.1"/>
    </source>
</evidence>
<reference evidence="2" key="1">
    <citation type="journal article" date="2019" name="Int. J. Syst. Evol. Microbiol.">
        <title>The Global Catalogue of Microorganisms (GCM) 10K type strain sequencing project: providing services to taxonomists for standard genome sequencing and annotation.</title>
        <authorList>
            <consortium name="The Broad Institute Genomics Platform"/>
            <consortium name="The Broad Institute Genome Sequencing Center for Infectious Disease"/>
            <person name="Wu L."/>
            <person name="Ma J."/>
        </authorList>
    </citation>
    <scope>NUCLEOTIDE SEQUENCE [LARGE SCALE GENOMIC DNA]</scope>
    <source>
        <strain evidence="2">CCUG 53270</strain>
    </source>
</reference>
<protein>
    <submittedName>
        <fullName evidence="1">Uncharacterized protein</fullName>
    </submittedName>
</protein>
<dbReference type="RefSeq" id="WP_345594969.1">
    <property type="nucleotide sequence ID" value="NZ_BAABJG010000055.1"/>
</dbReference>
<comment type="caution">
    <text evidence="1">The sequence shown here is derived from an EMBL/GenBank/DDBJ whole genome shotgun (WGS) entry which is preliminary data.</text>
</comment>
<dbReference type="EMBL" id="JBHTLU010000012">
    <property type="protein sequence ID" value="MFD1219590.1"/>
    <property type="molecule type" value="Genomic_DNA"/>
</dbReference>